<dbReference type="AlphaFoldDB" id="A0AAP1WGY8"/>
<dbReference type="Pfam" id="PF07715">
    <property type="entry name" value="Plug"/>
    <property type="match status" value="1"/>
</dbReference>
<dbReference type="Pfam" id="PF13715">
    <property type="entry name" value="CarbopepD_reg_2"/>
    <property type="match status" value="1"/>
</dbReference>
<dbReference type="SUPFAM" id="SSF56935">
    <property type="entry name" value="Porins"/>
    <property type="match status" value="1"/>
</dbReference>
<keyword evidence="11" id="KW-1185">Reference proteome</keyword>
<evidence type="ECO:0000256" key="8">
    <source>
        <dbReference type="PROSITE-ProRule" id="PRU01360"/>
    </source>
</evidence>
<sequence length="788" mass="90039">MKYVIIILIYFLQIITLNAQNNKISGCVYNEFNEQLINAHVTLLDQNKTIITNTKGCFEFSEPTSKNYTLKIQYIGYKTFYKKITSSSKKTMLSFYLKEDNNTLSEIIIQGKSKAEKIRDKAYSVNVIETLAFKNTATNISQVLNKVPGIVIREEGGLGSDFNLSLNGLSGKQIKTFIDGIPMSYFGKSLTLNNFPSNTIESIEIYKGVVPIYLSSDALGGAINIITKKGVNNYVDASYSLGSFNTHKAAFNTQYYDKNSGFTARLKSFYNYSDNDYTIDIIVPGKGGKITDETTNVKRFHNAYTSKMVQLEAGITNKKYADELLVGILFSDNYKEIQHARFPLKIINPFGEVFEKNKSRISTLKYAKKGVFKNLDIRSFLALVDNERRYEDKSNHRYFWNSEIEYDDHLSTGEQSSRKTELTLSQENILLNFNLQYQLPKAQIIAVNFSSDNFKMEGKDPLHPRNNTQFGEPSTVDKKVVGLSYSFNLLDKKLKGIAFGKKYNYSINSLTTNYSGTTKEKKNILSNYTGYGGALTYLFTKNTQIKTSFETAIRFPENSEILGNGMAILTNIDLKPETSTNINLGFRTNQYLSDRHKIHFETNTFLRSSKNFIYLRPELVFQVNDNLEKVLTKGIEGSLEYTFNDAYSIGVNTTFLDIRDKSKYVKNSTQPNPYLNARIPNVPYLFGNIKLNYNTKKLFRKDDLFSISSFQNYVHGYSLYFAKIGNRDRKLIKNQFTQNIEAIYSIQNGTYNISFAANNIFNAKVTDNYNLQKPGRNFSLKLRYYLSK</sequence>
<dbReference type="Gene3D" id="2.170.130.10">
    <property type="entry name" value="TonB-dependent receptor, plug domain"/>
    <property type="match status" value="1"/>
</dbReference>
<gene>
    <name evidence="10" type="ORF">F7645_10705</name>
</gene>
<keyword evidence="10" id="KW-0675">Receptor</keyword>
<dbReference type="GO" id="GO:0009279">
    <property type="term" value="C:cell outer membrane"/>
    <property type="evidence" value="ECO:0007669"/>
    <property type="project" value="UniProtKB-SubCell"/>
</dbReference>
<dbReference type="InterPro" id="IPR036942">
    <property type="entry name" value="Beta-barrel_TonB_sf"/>
</dbReference>
<dbReference type="Gene3D" id="2.60.40.1120">
    <property type="entry name" value="Carboxypeptidase-like, regulatory domain"/>
    <property type="match status" value="1"/>
</dbReference>
<name>A0AAP1WGY8_9FLAO</name>
<dbReference type="Gene3D" id="2.40.170.20">
    <property type="entry name" value="TonB-dependent receptor, beta-barrel domain"/>
    <property type="match status" value="1"/>
</dbReference>
<dbReference type="InterPro" id="IPR008969">
    <property type="entry name" value="CarboxyPept-like_regulatory"/>
</dbReference>
<dbReference type="PANTHER" id="PTHR30069">
    <property type="entry name" value="TONB-DEPENDENT OUTER MEMBRANE RECEPTOR"/>
    <property type="match status" value="1"/>
</dbReference>
<keyword evidence="5" id="KW-0732">Signal</keyword>
<evidence type="ECO:0000256" key="5">
    <source>
        <dbReference type="ARBA" id="ARBA00022729"/>
    </source>
</evidence>
<dbReference type="RefSeq" id="WP_101914406.1">
    <property type="nucleotide sequence ID" value="NZ_JAJHTL010000016.1"/>
</dbReference>
<dbReference type="InterPro" id="IPR039426">
    <property type="entry name" value="TonB-dep_rcpt-like"/>
</dbReference>
<keyword evidence="3 8" id="KW-1134">Transmembrane beta strand</keyword>
<reference evidence="10 11" key="1">
    <citation type="journal article" date="2020" name="Int. J. Syst. Evol. Microbiol.">
        <title>Tenacibaculum piscium sp. nov., isolated from skin ulcers of sea-farmed fish, and description of Tenacibaculum finnmarkense sp. nov. with subdivision into genomovars finnmarkense and ulcerans.</title>
        <authorList>
            <person name="Olsen A.B."/>
            <person name="Spilsberg B."/>
            <person name="Nilsen H.K."/>
            <person name="Lagesen K."/>
            <person name="Gulla S."/>
            <person name="Avendano-Herrera R."/>
            <person name="Irgang R."/>
            <person name="Duchaud E."/>
            <person name="Colquhoun D.J."/>
        </authorList>
    </citation>
    <scope>NUCLEOTIDE SEQUENCE [LARGE SCALE GENOMIC DNA]</scope>
    <source>
        <strain evidence="10 11">TNO037</strain>
    </source>
</reference>
<dbReference type="InterPro" id="IPR037066">
    <property type="entry name" value="Plug_dom_sf"/>
</dbReference>
<evidence type="ECO:0000256" key="2">
    <source>
        <dbReference type="ARBA" id="ARBA00022448"/>
    </source>
</evidence>
<dbReference type="PANTHER" id="PTHR30069:SF29">
    <property type="entry name" value="HEMOGLOBIN AND HEMOGLOBIN-HAPTOGLOBIN-BINDING PROTEIN 1-RELATED"/>
    <property type="match status" value="1"/>
</dbReference>
<feature type="domain" description="TonB-dependent receptor plug" evidence="9">
    <location>
        <begin position="118"/>
        <end position="222"/>
    </location>
</feature>
<dbReference type="InterPro" id="IPR012910">
    <property type="entry name" value="Plug_dom"/>
</dbReference>
<evidence type="ECO:0000259" key="9">
    <source>
        <dbReference type="Pfam" id="PF07715"/>
    </source>
</evidence>
<proteinExistence type="inferred from homology"/>
<organism evidence="10 11">
    <name type="scientific">Tenacibaculum finnmarkense genomovar finnmarkense</name>
    <dbReference type="NCBI Taxonomy" id="1458503"/>
    <lineage>
        <taxon>Bacteria</taxon>
        <taxon>Pseudomonadati</taxon>
        <taxon>Bacteroidota</taxon>
        <taxon>Flavobacteriia</taxon>
        <taxon>Flavobacteriales</taxon>
        <taxon>Flavobacteriaceae</taxon>
        <taxon>Tenacibaculum</taxon>
        <taxon>Tenacibaculum finnmarkense</taxon>
    </lineage>
</organism>
<dbReference type="GO" id="GO:0044718">
    <property type="term" value="P:siderophore transmembrane transport"/>
    <property type="evidence" value="ECO:0007669"/>
    <property type="project" value="TreeGrafter"/>
</dbReference>
<evidence type="ECO:0000313" key="11">
    <source>
        <dbReference type="Proteomes" id="UP000806077"/>
    </source>
</evidence>
<comment type="caution">
    <text evidence="10">The sequence shown here is derived from an EMBL/GenBank/DDBJ whole genome shotgun (WGS) entry which is preliminary data.</text>
</comment>
<dbReference type="Proteomes" id="UP000806077">
    <property type="component" value="Unassembled WGS sequence"/>
</dbReference>
<keyword evidence="2 8" id="KW-0813">Transport</keyword>
<keyword evidence="6 8" id="KW-0472">Membrane</keyword>
<keyword evidence="7 8" id="KW-0998">Cell outer membrane</keyword>
<keyword evidence="4 8" id="KW-0812">Transmembrane</keyword>
<dbReference type="PROSITE" id="PS52016">
    <property type="entry name" value="TONB_DEPENDENT_REC_3"/>
    <property type="match status" value="1"/>
</dbReference>
<evidence type="ECO:0000256" key="7">
    <source>
        <dbReference type="ARBA" id="ARBA00023237"/>
    </source>
</evidence>
<evidence type="ECO:0000256" key="1">
    <source>
        <dbReference type="ARBA" id="ARBA00004571"/>
    </source>
</evidence>
<evidence type="ECO:0000256" key="4">
    <source>
        <dbReference type="ARBA" id="ARBA00022692"/>
    </source>
</evidence>
<evidence type="ECO:0000256" key="6">
    <source>
        <dbReference type="ARBA" id="ARBA00023136"/>
    </source>
</evidence>
<dbReference type="SUPFAM" id="SSF49464">
    <property type="entry name" value="Carboxypeptidase regulatory domain-like"/>
    <property type="match status" value="1"/>
</dbReference>
<dbReference type="GO" id="GO:0015344">
    <property type="term" value="F:siderophore uptake transmembrane transporter activity"/>
    <property type="evidence" value="ECO:0007669"/>
    <property type="project" value="TreeGrafter"/>
</dbReference>
<dbReference type="EMBL" id="WXXV01000016">
    <property type="protein sequence ID" value="MBE7695886.1"/>
    <property type="molecule type" value="Genomic_DNA"/>
</dbReference>
<comment type="subcellular location">
    <subcellularLocation>
        <location evidence="1 8">Cell outer membrane</location>
        <topology evidence="1 8">Multi-pass membrane protein</topology>
    </subcellularLocation>
</comment>
<evidence type="ECO:0000256" key="3">
    <source>
        <dbReference type="ARBA" id="ARBA00022452"/>
    </source>
</evidence>
<protein>
    <submittedName>
        <fullName evidence="10">TonB-dependent receptor plug domain-containing protein</fullName>
    </submittedName>
</protein>
<evidence type="ECO:0000313" key="10">
    <source>
        <dbReference type="EMBL" id="MBE7695886.1"/>
    </source>
</evidence>
<accession>A0AAP1WGY8</accession>
<comment type="similarity">
    <text evidence="8">Belongs to the TonB-dependent receptor family.</text>
</comment>